<comment type="caution">
    <text evidence="3">The sequence shown here is derived from an EMBL/GenBank/DDBJ whole genome shotgun (WGS) entry which is preliminary data.</text>
</comment>
<accession>A0A9P4XWS4</accession>
<reference evidence="3" key="1">
    <citation type="journal article" date="2020" name="Phytopathology">
        <title>Genome sequence of the chestnut blight fungus Cryphonectria parasitica EP155: A fundamental resource for an archetypical invasive plant pathogen.</title>
        <authorList>
            <person name="Crouch J.A."/>
            <person name="Dawe A."/>
            <person name="Aerts A."/>
            <person name="Barry K."/>
            <person name="Churchill A.C.L."/>
            <person name="Grimwood J."/>
            <person name="Hillman B."/>
            <person name="Milgroom M.G."/>
            <person name="Pangilinan J."/>
            <person name="Smith M."/>
            <person name="Salamov A."/>
            <person name="Schmutz J."/>
            <person name="Yadav J."/>
            <person name="Grigoriev I.V."/>
            <person name="Nuss D."/>
        </authorList>
    </citation>
    <scope>NUCLEOTIDE SEQUENCE</scope>
    <source>
        <strain evidence="3">EP155</strain>
    </source>
</reference>
<protein>
    <submittedName>
        <fullName evidence="3">Uncharacterized protein</fullName>
    </submittedName>
</protein>
<dbReference type="Proteomes" id="UP000803844">
    <property type="component" value="Unassembled WGS sequence"/>
</dbReference>
<organism evidence="3 4">
    <name type="scientific">Cryphonectria parasitica (strain ATCC 38755 / EP155)</name>
    <dbReference type="NCBI Taxonomy" id="660469"/>
    <lineage>
        <taxon>Eukaryota</taxon>
        <taxon>Fungi</taxon>
        <taxon>Dikarya</taxon>
        <taxon>Ascomycota</taxon>
        <taxon>Pezizomycotina</taxon>
        <taxon>Sordariomycetes</taxon>
        <taxon>Sordariomycetidae</taxon>
        <taxon>Diaporthales</taxon>
        <taxon>Cryphonectriaceae</taxon>
        <taxon>Cryphonectria-Endothia species complex</taxon>
        <taxon>Cryphonectria</taxon>
    </lineage>
</organism>
<dbReference type="AlphaFoldDB" id="A0A9P4XWS4"/>
<dbReference type="RefSeq" id="XP_040773708.1">
    <property type="nucleotide sequence ID" value="XM_040925571.1"/>
</dbReference>
<name>A0A9P4XWS4_CRYP1</name>
<feature type="region of interest" description="Disordered" evidence="1">
    <location>
        <begin position="1"/>
        <end position="36"/>
    </location>
</feature>
<dbReference type="PANTHER" id="PTHR35896:SF3">
    <property type="entry name" value="MAJOR FACILITATOR SUPERFAMILY TRANSPORTER"/>
    <property type="match status" value="1"/>
</dbReference>
<gene>
    <name evidence="3" type="ORF">M406DRAFT_72712</name>
</gene>
<keyword evidence="2" id="KW-0472">Membrane</keyword>
<feature type="transmembrane region" description="Helical" evidence="2">
    <location>
        <begin position="47"/>
        <end position="69"/>
    </location>
</feature>
<evidence type="ECO:0000256" key="2">
    <source>
        <dbReference type="SAM" id="Phobius"/>
    </source>
</evidence>
<dbReference type="EMBL" id="MU032350">
    <property type="protein sequence ID" value="KAF3762729.1"/>
    <property type="molecule type" value="Genomic_DNA"/>
</dbReference>
<evidence type="ECO:0000256" key="1">
    <source>
        <dbReference type="SAM" id="MobiDB-lite"/>
    </source>
</evidence>
<dbReference type="PANTHER" id="PTHR35896">
    <property type="entry name" value="IG-LIKE DOMAIN-CONTAINING PROTEIN"/>
    <property type="match status" value="1"/>
</dbReference>
<keyword evidence="4" id="KW-1185">Reference proteome</keyword>
<evidence type="ECO:0000313" key="4">
    <source>
        <dbReference type="Proteomes" id="UP000803844"/>
    </source>
</evidence>
<keyword evidence="2" id="KW-1133">Transmembrane helix</keyword>
<dbReference type="OrthoDB" id="3501153at2759"/>
<dbReference type="GeneID" id="63842700"/>
<proteinExistence type="predicted"/>
<evidence type="ECO:0000313" key="3">
    <source>
        <dbReference type="EMBL" id="KAF3762729.1"/>
    </source>
</evidence>
<sequence>MSPRYVDHSPQAGTLGDSGHLDGNMDTEDKEDNVSDLRQSPYRRQPFYAIVLFAVSLVIIGGILLVGFYSTANKGTETLELRIDEECGESAAQARQAGCVFDAILMGWVPWRCHDTELAVEFMERNDWAFYHDMNKTGAPVPEDEILQGEWRKHSVLRWVGRYWMDIWQILITQAIVR</sequence>
<dbReference type="InterPro" id="IPR053008">
    <property type="entry name" value="Phomopsin_biosynth_assoc"/>
</dbReference>
<keyword evidence="2" id="KW-0812">Transmembrane</keyword>